<proteinExistence type="predicted"/>
<reference evidence="1" key="1">
    <citation type="submission" date="2023-06" db="EMBL/GenBank/DDBJ databases">
        <title>Conoideocrella luteorostrata (Hypocreales: Clavicipitaceae), a potential biocontrol fungus for elongate hemlock scale in United States Christmas tree production areas.</title>
        <authorList>
            <person name="Barrett H."/>
            <person name="Lovett B."/>
            <person name="Macias A.M."/>
            <person name="Stajich J.E."/>
            <person name="Kasson M.T."/>
        </authorList>
    </citation>
    <scope>NUCLEOTIDE SEQUENCE</scope>
    <source>
        <strain evidence="1">ARSEF 14590</strain>
    </source>
</reference>
<keyword evidence="2" id="KW-1185">Reference proteome</keyword>
<organism evidence="1 2">
    <name type="scientific">Conoideocrella luteorostrata</name>
    <dbReference type="NCBI Taxonomy" id="1105319"/>
    <lineage>
        <taxon>Eukaryota</taxon>
        <taxon>Fungi</taxon>
        <taxon>Dikarya</taxon>
        <taxon>Ascomycota</taxon>
        <taxon>Pezizomycotina</taxon>
        <taxon>Sordariomycetes</taxon>
        <taxon>Hypocreomycetidae</taxon>
        <taxon>Hypocreales</taxon>
        <taxon>Clavicipitaceae</taxon>
        <taxon>Conoideocrella</taxon>
    </lineage>
</organism>
<dbReference type="EMBL" id="JASWJB010000023">
    <property type="protein sequence ID" value="KAK2611946.1"/>
    <property type="molecule type" value="Genomic_DNA"/>
</dbReference>
<dbReference type="Gene3D" id="1.10.510.10">
    <property type="entry name" value="Transferase(Phosphotransferase) domain 1"/>
    <property type="match status" value="1"/>
</dbReference>
<accession>A0AAJ0CVW0</accession>
<evidence type="ECO:0008006" key="3">
    <source>
        <dbReference type="Google" id="ProtNLM"/>
    </source>
</evidence>
<dbReference type="Proteomes" id="UP001251528">
    <property type="component" value="Unassembled WGS sequence"/>
</dbReference>
<comment type="caution">
    <text evidence="1">The sequence shown here is derived from an EMBL/GenBank/DDBJ whole genome shotgun (WGS) entry which is preliminary data.</text>
</comment>
<evidence type="ECO:0000313" key="2">
    <source>
        <dbReference type="Proteomes" id="UP001251528"/>
    </source>
</evidence>
<gene>
    <name evidence="1" type="ORF">QQS21_002052</name>
</gene>
<dbReference type="InterPro" id="IPR011009">
    <property type="entry name" value="Kinase-like_dom_sf"/>
</dbReference>
<protein>
    <recommendedName>
        <fullName evidence="3">Protein kinase domain-containing protein</fullName>
    </recommendedName>
</protein>
<name>A0AAJ0CVW0_9HYPO</name>
<sequence length="355" mass="39114">MDASETDAAAMSFCMLELSVHGDGVVYAFLYHGIRFFVTITAKDLEGEGDHLHYFSNLREDLDDPDNMFAFEEWVLDALDGFLCQVAPNPAPGSVKAVTLLEYFSPSTFAFKLVNIAGRLCAVQECYDPDTHGDTTPRTQIIDSLVNFPGVDPEEVILRTTLPAVPIIPAASLERVSDDSLSEELSDIPKKVRRVGTNEVFFFKGGFKGQGHLRELKMLSKINSSSGSRRPLRTSRLAGLVVWNEEASCLMGYLLEYIEGETLTLRAETASITKKKRWMCQVGAIVKRLHRLGVVWGNVKSDNVIINAAGYAVVVDFRGGHTPEYIGRELQQAARVDLMGLEQMAAEMGLGQGLS</sequence>
<dbReference type="SUPFAM" id="SSF56112">
    <property type="entry name" value="Protein kinase-like (PK-like)"/>
    <property type="match status" value="1"/>
</dbReference>
<evidence type="ECO:0000313" key="1">
    <source>
        <dbReference type="EMBL" id="KAK2611946.1"/>
    </source>
</evidence>
<dbReference type="AlphaFoldDB" id="A0AAJ0CVW0"/>